<dbReference type="EMBL" id="CP035282">
    <property type="protein sequence ID" value="QAT60319.1"/>
    <property type="molecule type" value="Genomic_DNA"/>
</dbReference>
<accession>A0A410Q8M3</accession>
<organism evidence="1 2">
    <name type="scientific">Acidilutibacter cellobiosedens</name>
    <dbReference type="NCBI Taxonomy" id="2507161"/>
    <lineage>
        <taxon>Bacteria</taxon>
        <taxon>Bacillati</taxon>
        <taxon>Bacillota</taxon>
        <taxon>Tissierellia</taxon>
        <taxon>Tissierellales</taxon>
        <taxon>Acidilutibacteraceae</taxon>
        <taxon>Acidilutibacter</taxon>
    </lineage>
</organism>
<proteinExistence type="predicted"/>
<dbReference type="OrthoDB" id="1947005at2"/>
<protein>
    <submittedName>
        <fullName evidence="1">Uncharacterized protein</fullName>
    </submittedName>
</protein>
<gene>
    <name evidence="1" type="ORF">EQM13_01385</name>
</gene>
<dbReference type="Proteomes" id="UP000287969">
    <property type="component" value="Chromosome"/>
</dbReference>
<name>A0A410Q8M3_9FIRM</name>
<keyword evidence="2" id="KW-1185">Reference proteome</keyword>
<dbReference type="KEGG" id="spoa:EQM13_01385"/>
<evidence type="ECO:0000313" key="2">
    <source>
        <dbReference type="Proteomes" id="UP000287969"/>
    </source>
</evidence>
<dbReference type="AlphaFoldDB" id="A0A410Q8M3"/>
<reference evidence="2" key="1">
    <citation type="submission" date="2019-01" db="EMBL/GenBank/DDBJ databases">
        <title>Draft genomes of a novel of Sporanaerobacter strains.</title>
        <authorList>
            <person name="Ma S."/>
        </authorList>
    </citation>
    <scope>NUCLEOTIDE SEQUENCE [LARGE SCALE GENOMIC DNA]</scope>
    <source>
        <strain evidence="2">NJN-17</strain>
    </source>
</reference>
<evidence type="ECO:0000313" key="1">
    <source>
        <dbReference type="EMBL" id="QAT60319.1"/>
    </source>
</evidence>
<sequence>MESNFDKDSFLNALKKAVIQVPVLINGIEYKLPIYYSLSACKEYEYRYKEYQDYRKAFCAMVYHICESNWKLIYEEQEFNISLEEIEQLSDEELCKIFKAITKGNKYFRRYEKDIDFETESCFEEFYMLHKKEWGEYQKYAKAIANKMLVMEKSLIPKGIPEIVRFYDNIGRINQHSEMISKAAELYDNEAMKILRNSALSKLNLGIAPDITATSQSITLGVQNALNNINNFNELLQPSVIELTRKSIEYNAGITKAIEQQQKIFKEAFMGFRSIFEYKNKINQFTNLAFELSQRIKPFLYDINTIAFERFNIREDLKEKAEVLYKFGWCAILPLPISLINKIYNNRDTLTEEEVNIMICDYYEANDYKALDDMLQDWNELSYFNSFKDKAKDSVEFYKAGKYWPGVNAFTSIMEGIIRFFLNDRYGIFERSIWKYINLLQKESEELELFLTDYVFKQFAEYYKSFAPKDVDKIPDFNRNKIEHGYTSDYDKKEYALKLILMTDEMIRIISAINETKAA</sequence>